<dbReference type="Proteomes" id="UP001217776">
    <property type="component" value="Unassembled WGS sequence"/>
</dbReference>
<feature type="transmembrane region" description="Helical" evidence="1">
    <location>
        <begin position="12"/>
        <end position="34"/>
    </location>
</feature>
<feature type="transmembrane region" description="Helical" evidence="1">
    <location>
        <begin position="132"/>
        <end position="151"/>
    </location>
</feature>
<name>A0A0P0EXL0_BACT4</name>
<accession>A0A0P0EXL0</accession>
<keyword evidence="1" id="KW-0472">Membrane</keyword>
<accession>C6IRL6</accession>
<evidence type="ECO:0000259" key="2">
    <source>
        <dbReference type="Pfam" id="PF14351"/>
    </source>
</evidence>
<proteinExistence type="predicted"/>
<dbReference type="Proteomes" id="UP000284785">
    <property type="component" value="Unassembled WGS sequence"/>
</dbReference>
<sequence length="318" mass="35375">MAQKSNLTIEVLSIIGGVLTAIFFLGFLALSSILRSETSCLIVGSILIITTLFVNRLLTKPFLDAMNITCYIAGCILAGYGMNRNMDVLFIVLIGISVVTMLLSKGFILTFLSVISFYMALFGEITNLFSSLNPLNVAAVPIIAIFLFVNLSETKILSYTNGDFSKYKPIHSGLFVSCVLSLAGLSVNYLTKSTNDWIISVFMLVGILLMVYKIMQVMQVKSPVHQVCIYLLCILICLPSLHAPYLSGSILLILICFHYGYKAESAVALLLFIYSISKYYYDLDITLLTKSITLFFTGIVLLIAWYIFTQKKTRHEKI</sequence>
<reference evidence="4 8" key="2">
    <citation type="journal article" date="2019" name="Nat. Med.">
        <title>A library of human gut bacterial isolates paired with longitudinal multiomics data enables mechanistic microbiome research.</title>
        <authorList>
            <person name="Poyet M."/>
            <person name="Groussin M."/>
            <person name="Gibbons S.M."/>
            <person name="Avila-Pacheco J."/>
            <person name="Jiang X."/>
            <person name="Kearney S.M."/>
            <person name="Perrotta A.R."/>
            <person name="Berdy B."/>
            <person name="Zhao S."/>
            <person name="Lieberman T.D."/>
            <person name="Swanson P.K."/>
            <person name="Smith M."/>
            <person name="Roesemann S."/>
            <person name="Alexander J.E."/>
            <person name="Rich S.A."/>
            <person name="Livny J."/>
            <person name="Vlamakis H."/>
            <person name="Clish C."/>
            <person name="Bullock K."/>
            <person name="Deik A."/>
            <person name="Scott J."/>
            <person name="Pierce K.A."/>
            <person name="Xavier R.J."/>
            <person name="Alm E.J."/>
        </authorList>
    </citation>
    <scope>NUCLEOTIDE SEQUENCE [LARGE SCALE GENOMIC DNA]</scope>
    <source>
        <strain evidence="4 8">BIOML-A188</strain>
    </source>
</reference>
<feature type="transmembrane region" description="Helical" evidence="1">
    <location>
        <begin position="65"/>
        <end position="82"/>
    </location>
</feature>
<protein>
    <submittedName>
        <fullName evidence="4">DUF4401 domain-containing protein</fullName>
    </submittedName>
    <submittedName>
        <fullName evidence="3">Permease</fullName>
    </submittedName>
</protein>
<evidence type="ECO:0000313" key="6">
    <source>
        <dbReference type="EMBL" id="RHD82411.1"/>
    </source>
</evidence>
<evidence type="ECO:0000313" key="7">
    <source>
        <dbReference type="Proteomes" id="UP000284785"/>
    </source>
</evidence>
<feature type="transmembrane region" description="Helical" evidence="1">
    <location>
        <begin position="251"/>
        <end position="275"/>
    </location>
</feature>
<feature type="transmembrane region" description="Helical" evidence="1">
    <location>
        <begin position="227"/>
        <end position="245"/>
    </location>
</feature>
<dbReference type="KEGG" id="btho:Btheta7330_01188"/>
<evidence type="ECO:0000256" key="1">
    <source>
        <dbReference type="SAM" id="Phobius"/>
    </source>
</evidence>
<dbReference type="InterPro" id="IPR025513">
    <property type="entry name" value="DUF4401"/>
</dbReference>
<feature type="transmembrane region" description="Helical" evidence="1">
    <location>
        <begin position="197"/>
        <end position="215"/>
    </location>
</feature>
<gene>
    <name evidence="3" type="ORF">BatF92_31730</name>
    <name evidence="6" type="ORF">DW780_22285</name>
    <name evidence="4" type="ORF">GAO51_23705</name>
    <name evidence="5" type="ORF">PO127_18300</name>
</gene>
<dbReference type="Pfam" id="PF14351">
    <property type="entry name" value="DUF4401"/>
    <property type="match status" value="1"/>
</dbReference>
<evidence type="ECO:0000313" key="8">
    <source>
        <dbReference type="Proteomes" id="UP000440614"/>
    </source>
</evidence>
<keyword evidence="1" id="KW-1133">Transmembrane helix</keyword>
<reference evidence="5" key="4">
    <citation type="submission" date="2022-10" db="EMBL/GenBank/DDBJ databases">
        <title>Human gut microbiome strain richness.</title>
        <authorList>
            <person name="Chen-Liaw A."/>
        </authorList>
    </citation>
    <scope>NUCLEOTIDE SEQUENCE</scope>
    <source>
        <strain evidence="5">1001283st1_A3_1001283B150304_161114</strain>
    </source>
</reference>
<dbReference type="Proteomes" id="UP000500882">
    <property type="component" value="Chromosome"/>
</dbReference>
<feature type="transmembrane region" description="Helical" evidence="1">
    <location>
        <begin position="172"/>
        <end position="191"/>
    </location>
</feature>
<reference evidence="6 7" key="1">
    <citation type="submission" date="2018-08" db="EMBL/GenBank/DDBJ databases">
        <title>A genome reference for cultivated species of the human gut microbiota.</title>
        <authorList>
            <person name="Zou Y."/>
            <person name="Xue W."/>
            <person name="Luo G."/>
        </authorList>
    </citation>
    <scope>NUCLEOTIDE SEQUENCE [LARGE SCALE GENOMIC DNA]</scope>
    <source>
        <strain evidence="6 7">AM30-26</strain>
    </source>
</reference>
<dbReference type="EMBL" id="QSJP01000026">
    <property type="protein sequence ID" value="RHD82411.1"/>
    <property type="molecule type" value="Genomic_DNA"/>
</dbReference>
<dbReference type="AlphaFoldDB" id="A0A0P0EXL0"/>
<evidence type="ECO:0000313" key="3">
    <source>
        <dbReference type="EMBL" id="BCA51231.1"/>
    </source>
</evidence>
<feature type="transmembrane region" description="Helical" evidence="1">
    <location>
        <begin position="41"/>
        <end position="59"/>
    </location>
</feature>
<keyword evidence="1" id="KW-0812">Transmembrane</keyword>
<dbReference type="EMBL" id="JAQNVG010000034">
    <property type="protein sequence ID" value="MDC2237694.1"/>
    <property type="molecule type" value="Genomic_DNA"/>
</dbReference>
<evidence type="ECO:0000313" key="5">
    <source>
        <dbReference type="EMBL" id="MDC2237694.1"/>
    </source>
</evidence>
<evidence type="ECO:0000313" key="9">
    <source>
        <dbReference type="Proteomes" id="UP000500882"/>
    </source>
</evidence>
<dbReference type="EMBL" id="AP022660">
    <property type="protein sequence ID" value="BCA51231.1"/>
    <property type="molecule type" value="Genomic_DNA"/>
</dbReference>
<dbReference type="EMBL" id="WCSY01000029">
    <property type="protein sequence ID" value="KAB4306482.1"/>
    <property type="molecule type" value="Genomic_DNA"/>
</dbReference>
<feature type="domain" description="DUF4401" evidence="2">
    <location>
        <begin position="7"/>
        <end position="310"/>
    </location>
</feature>
<reference evidence="3 9" key="3">
    <citation type="submission" date="2020-02" db="EMBL/GenBank/DDBJ databases">
        <title>Whole-genome sequencing and comparative analysis of the genomes of Bacteroides thetaiotaomicron and Escherichia coli isolated from a healthy resident in Vietnam.</title>
        <authorList>
            <person name="Mohsin M."/>
            <person name="Tanaka K."/>
            <person name="Kawahara R."/>
            <person name="Kondo S."/>
            <person name="Noguchi H."/>
            <person name="Motooka D."/>
            <person name="Nakamura S."/>
            <person name="Khong D.T."/>
            <person name="Nguyen T.N."/>
            <person name="Tran H.T."/>
            <person name="Yamamoto Y."/>
        </authorList>
    </citation>
    <scope>NUCLEOTIDE SEQUENCE [LARGE SCALE GENOMIC DNA]</scope>
    <source>
        <strain evidence="3 9">F9-2</strain>
    </source>
</reference>
<dbReference type="RefSeq" id="WP_008767728.1">
    <property type="nucleotide sequence ID" value="NZ_AP022660.1"/>
</dbReference>
<feature type="transmembrane region" description="Helical" evidence="1">
    <location>
        <begin position="287"/>
        <end position="308"/>
    </location>
</feature>
<evidence type="ECO:0000313" key="4">
    <source>
        <dbReference type="EMBL" id="KAB4306482.1"/>
    </source>
</evidence>
<organism evidence="4 8">
    <name type="scientific">Bacteroides thetaiotaomicron</name>
    <dbReference type="NCBI Taxonomy" id="818"/>
    <lineage>
        <taxon>Bacteria</taxon>
        <taxon>Pseudomonadati</taxon>
        <taxon>Bacteroidota</taxon>
        <taxon>Bacteroidia</taxon>
        <taxon>Bacteroidales</taxon>
        <taxon>Bacteroidaceae</taxon>
        <taxon>Bacteroides</taxon>
    </lineage>
</organism>
<feature type="transmembrane region" description="Helical" evidence="1">
    <location>
        <begin position="89"/>
        <end position="120"/>
    </location>
</feature>
<dbReference type="Proteomes" id="UP000440614">
    <property type="component" value="Unassembled WGS sequence"/>
</dbReference>